<comment type="caution">
    <text evidence="1">The sequence shown here is derived from an EMBL/GenBank/DDBJ whole genome shotgun (WGS) entry which is preliminary data.</text>
</comment>
<dbReference type="AlphaFoldDB" id="A0A8H9IF23"/>
<evidence type="ECO:0000313" key="2">
    <source>
        <dbReference type="Proteomes" id="UP000622604"/>
    </source>
</evidence>
<accession>A0A8H9IF23</accession>
<dbReference type="EMBL" id="BMZC01000014">
    <property type="protein sequence ID" value="GGZ77694.1"/>
    <property type="molecule type" value="Genomic_DNA"/>
</dbReference>
<name>A0A8H9IF23_9ALTE</name>
<dbReference type="Proteomes" id="UP000622604">
    <property type="component" value="Unassembled WGS sequence"/>
</dbReference>
<reference evidence="1" key="1">
    <citation type="journal article" date="2014" name="Int. J. Syst. Evol. Microbiol.">
        <title>Complete genome sequence of Corynebacterium casei LMG S-19264T (=DSM 44701T), isolated from a smear-ripened cheese.</title>
        <authorList>
            <consortium name="US DOE Joint Genome Institute (JGI-PGF)"/>
            <person name="Walter F."/>
            <person name="Albersmeier A."/>
            <person name="Kalinowski J."/>
            <person name="Ruckert C."/>
        </authorList>
    </citation>
    <scope>NUCLEOTIDE SEQUENCE</scope>
    <source>
        <strain evidence="1">KCTC 32337</strain>
    </source>
</reference>
<proteinExistence type="predicted"/>
<reference evidence="1" key="2">
    <citation type="submission" date="2020-09" db="EMBL/GenBank/DDBJ databases">
        <authorList>
            <person name="Sun Q."/>
            <person name="Kim S."/>
        </authorList>
    </citation>
    <scope>NUCLEOTIDE SEQUENCE</scope>
    <source>
        <strain evidence="1">KCTC 32337</strain>
    </source>
</reference>
<evidence type="ECO:0000313" key="1">
    <source>
        <dbReference type="EMBL" id="GGZ77694.1"/>
    </source>
</evidence>
<gene>
    <name evidence="1" type="ORF">GCM10011274_39730</name>
</gene>
<sequence>MPPCQLPPLFAHLAFVGTFTVSLTTNGINNMASQLTIIVDNKCTLIHFTSTALQGSDNNAWFNISAEHIKLNNAILDTVSYYLRVSGIATKVHYVTQTTPCTYSVTYTATGHDTEMVSKSIIELMKLRTDVQAGVPVTISRCPFLGISWTPEIVCDDREVIVEGVKAYAHLVAPFEKLKAEDFAERIMQNTKKEEDIATARLIASLAKPQTLMTFEEIEF</sequence>
<organism evidence="1 2">
    <name type="scientific">Paraglaciecola chathamensis</name>
    <dbReference type="NCBI Taxonomy" id="368405"/>
    <lineage>
        <taxon>Bacteria</taxon>
        <taxon>Pseudomonadati</taxon>
        <taxon>Pseudomonadota</taxon>
        <taxon>Gammaproteobacteria</taxon>
        <taxon>Alteromonadales</taxon>
        <taxon>Alteromonadaceae</taxon>
        <taxon>Paraglaciecola</taxon>
    </lineage>
</organism>
<protein>
    <submittedName>
        <fullName evidence="1">Uncharacterized protein</fullName>
    </submittedName>
</protein>